<proteinExistence type="predicted"/>
<dbReference type="PANTHER" id="PTHR21506:SF0">
    <property type="entry name" value="CONSERVED OLIGOMERIC GOLGI COMPLEX SUBUNIT 6"/>
    <property type="match status" value="1"/>
</dbReference>
<feature type="compositionally biased region" description="Low complexity" evidence="1">
    <location>
        <begin position="19"/>
        <end position="32"/>
    </location>
</feature>
<dbReference type="GO" id="GO:0017119">
    <property type="term" value="C:Golgi transport complex"/>
    <property type="evidence" value="ECO:0007669"/>
    <property type="project" value="InterPro"/>
</dbReference>
<evidence type="ECO:0000256" key="1">
    <source>
        <dbReference type="SAM" id="MobiDB-lite"/>
    </source>
</evidence>
<feature type="compositionally biased region" description="Pro residues" evidence="1">
    <location>
        <begin position="1"/>
        <end position="12"/>
    </location>
</feature>
<evidence type="ECO:0000259" key="2">
    <source>
        <dbReference type="Pfam" id="PF20653"/>
    </source>
</evidence>
<accession>A0AAD3CJ96</accession>
<dbReference type="SMART" id="SM01087">
    <property type="entry name" value="COG6"/>
    <property type="match status" value="1"/>
</dbReference>
<organism evidence="3 4">
    <name type="scientific">Chaetoceros tenuissimus</name>
    <dbReference type="NCBI Taxonomy" id="426638"/>
    <lineage>
        <taxon>Eukaryota</taxon>
        <taxon>Sar</taxon>
        <taxon>Stramenopiles</taxon>
        <taxon>Ochrophyta</taxon>
        <taxon>Bacillariophyta</taxon>
        <taxon>Coscinodiscophyceae</taxon>
        <taxon>Chaetocerotophycidae</taxon>
        <taxon>Chaetocerotales</taxon>
        <taxon>Chaetocerotaceae</taxon>
        <taxon>Chaetoceros</taxon>
    </lineage>
</organism>
<gene>
    <name evidence="3" type="ORF">CTEN210_02365</name>
</gene>
<name>A0AAD3CJ96_9STRA</name>
<dbReference type="EMBL" id="BLLK01000022">
    <property type="protein sequence ID" value="GFH45891.1"/>
    <property type="molecule type" value="Genomic_DNA"/>
</dbReference>
<dbReference type="PANTHER" id="PTHR21506">
    <property type="entry name" value="COMPONENT OF OLIGOMERIC GOLGI COMPLEX 6"/>
    <property type="match status" value="1"/>
</dbReference>
<dbReference type="AlphaFoldDB" id="A0AAD3CJ96"/>
<feature type="region of interest" description="Disordered" evidence="1">
    <location>
        <begin position="1"/>
        <end position="32"/>
    </location>
</feature>
<feature type="domain" description="Conserved Oligomeric Golgi complex subunit 6 C-terminal" evidence="2">
    <location>
        <begin position="614"/>
        <end position="755"/>
    </location>
</feature>
<protein>
    <recommendedName>
        <fullName evidence="2">Conserved Oligomeric Golgi complex subunit 6 C-terminal domain-containing protein</fullName>
    </recommendedName>
</protein>
<evidence type="ECO:0000313" key="4">
    <source>
        <dbReference type="Proteomes" id="UP001054902"/>
    </source>
</evidence>
<dbReference type="GO" id="GO:0006891">
    <property type="term" value="P:intra-Golgi vesicle-mediated transport"/>
    <property type="evidence" value="ECO:0007669"/>
    <property type="project" value="InterPro"/>
</dbReference>
<dbReference type="InterPro" id="IPR048369">
    <property type="entry name" value="COG6_C"/>
</dbReference>
<comment type="caution">
    <text evidence="3">The sequence shown here is derived from an EMBL/GenBank/DDBJ whole genome shotgun (WGS) entry which is preliminary data.</text>
</comment>
<feature type="domain" description="Conserved Oligomeric Golgi complex subunit 6 C-terminal" evidence="2">
    <location>
        <begin position="243"/>
        <end position="481"/>
    </location>
</feature>
<dbReference type="InterPro" id="IPR010490">
    <property type="entry name" value="COG6"/>
</dbReference>
<evidence type="ECO:0000313" key="3">
    <source>
        <dbReference type="EMBL" id="GFH45891.1"/>
    </source>
</evidence>
<dbReference type="Pfam" id="PF20653">
    <property type="entry name" value="COG6_C"/>
    <property type="match status" value="2"/>
</dbReference>
<dbReference type="Proteomes" id="UP001054902">
    <property type="component" value="Unassembled WGS sequence"/>
</dbReference>
<reference evidence="3 4" key="1">
    <citation type="journal article" date="2021" name="Sci. Rep.">
        <title>The genome of the diatom Chaetoceros tenuissimus carries an ancient integrated fragment of an extant virus.</title>
        <authorList>
            <person name="Hongo Y."/>
            <person name="Kimura K."/>
            <person name="Takaki Y."/>
            <person name="Yoshida Y."/>
            <person name="Baba S."/>
            <person name="Kobayashi G."/>
            <person name="Nagasaki K."/>
            <person name="Hano T."/>
            <person name="Tomaru Y."/>
        </authorList>
    </citation>
    <scope>NUCLEOTIDE SEQUENCE [LARGE SCALE GENOMIC DNA]</scope>
    <source>
        <strain evidence="3 4">NIES-3715</strain>
    </source>
</reference>
<keyword evidence="4" id="KW-1185">Reference proteome</keyword>
<sequence length="758" mass="83532">MSTAPLPPPPSFPTSGEVGNSSTGNETGSSSSRILTNKVQNAISLNTATPSFASALTALSTLQSPTKVDSRSIRTAIEQDALYQAKCLEDEMKRLVGVVQEMRLGIKNVVSIAESVKDSMREVVPHDGKQSMDSFEEERKLAEVLAGAFQERNEAKIRFESIKEFMEKFDLSENDSALLENYNFENVLEHSSQGEKGIKEGMEFLDALNRVSKIRRQLSSSFDSNKDYDDHFGSSNKLGPASAMRMVENLASKQDQAFERLYHFLHSRLDLSNASVAHVPTSSSAGPAQPIINIQDGMDETLLHPFIRKSIVVLRQVPAYYKHTLELISTIRRAEITRKFLLALTSGYDGMDAIEMKAHDPVNYVGDMLAFVFRTMSVESELAIGLFKDEDDIEVMTDDSDAMMSASDVLNDIVSGVARPLRSRLAQVIDSLARRPEDDAEHNIGGLHDEEAGSARARLSSLFSICGLLLFYHSAMEKLAKKLQKQQPDTEVKGSTDGFVNSLVQCVTECLTEGAKGYVASLKVYIATLDSFTSQSNTSRSAVASELMIRLCQVRGASPGYGIDYGDIPEDVSNILSVEFLCETVMEDILPSCNELQDAINSKLALKSMKKIGLNADIARKWDQIISEKEQHFIDSEIEKDTKNVTDDFGLGELQSAMETLDAVFVEGMTASSHPGLSEESILMAMKVLKTTLYDPPIPSYSNIKDPVLRKYARNKVADNVVAVYAKLHNLVQSEKGGYSNKTFLPYDPSQIKAMISS</sequence>